<dbReference type="SUPFAM" id="SSF52096">
    <property type="entry name" value="ClpP/crotonase"/>
    <property type="match status" value="1"/>
</dbReference>
<feature type="domain" description="PDZ" evidence="7">
    <location>
        <begin position="112"/>
        <end position="190"/>
    </location>
</feature>
<evidence type="ECO:0000256" key="3">
    <source>
        <dbReference type="ARBA" id="ARBA00022801"/>
    </source>
</evidence>
<evidence type="ECO:0000256" key="2">
    <source>
        <dbReference type="ARBA" id="ARBA00022670"/>
    </source>
</evidence>
<dbReference type="Pfam" id="PF03572">
    <property type="entry name" value="Peptidase_S41"/>
    <property type="match status" value="1"/>
</dbReference>
<dbReference type="SMART" id="SM00245">
    <property type="entry name" value="TSPc"/>
    <property type="match status" value="1"/>
</dbReference>
<dbReference type="Gene3D" id="2.30.42.10">
    <property type="match status" value="1"/>
</dbReference>
<evidence type="ECO:0000256" key="5">
    <source>
        <dbReference type="RuleBase" id="RU004404"/>
    </source>
</evidence>
<keyword evidence="6" id="KW-0472">Membrane</keyword>
<dbReference type="InterPro" id="IPR036034">
    <property type="entry name" value="PDZ_sf"/>
</dbReference>
<dbReference type="GO" id="GO:0008236">
    <property type="term" value="F:serine-type peptidase activity"/>
    <property type="evidence" value="ECO:0007669"/>
    <property type="project" value="UniProtKB-KW"/>
</dbReference>
<dbReference type="GO" id="GO:0007165">
    <property type="term" value="P:signal transduction"/>
    <property type="evidence" value="ECO:0007669"/>
    <property type="project" value="TreeGrafter"/>
</dbReference>
<comment type="similarity">
    <text evidence="1 5">Belongs to the peptidase S41A family.</text>
</comment>
<comment type="caution">
    <text evidence="8">The sequence shown here is derived from an EMBL/GenBank/DDBJ whole genome shotgun (WGS) entry which is preliminary data.</text>
</comment>
<evidence type="ECO:0000256" key="1">
    <source>
        <dbReference type="ARBA" id="ARBA00009179"/>
    </source>
</evidence>
<evidence type="ECO:0000313" key="8">
    <source>
        <dbReference type="EMBL" id="PIT96720.1"/>
    </source>
</evidence>
<dbReference type="CDD" id="cd06782">
    <property type="entry name" value="cpPDZ_CPP-like"/>
    <property type="match status" value="1"/>
</dbReference>
<dbReference type="Proteomes" id="UP000230481">
    <property type="component" value="Unassembled WGS sequence"/>
</dbReference>
<dbReference type="SMART" id="SM00228">
    <property type="entry name" value="PDZ"/>
    <property type="match status" value="1"/>
</dbReference>
<dbReference type="EMBL" id="PFAA01000031">
    <property type="protein sequence ID" value="PIT96720.1"/>
    <property type="molecule type" value="Genomic_DNA"/>
</dbReference>
<accession>A0A2M6WVC1</accession>
<keyword evidence="2 5" id="KW-0645">Protease</keyword>
<dbReference type="Gene3D" id="3.30.750.44">
    <property type="match status" value="1"/>
</dbReference>
<dbReference type="InterPro" id="IPR005151">
    <property type="entry name" value="Tail-specific_protease"/>
</dbReference>
<dbReference type="InterPro" id="IPR004447">
    <property type="entry name" value="Peptidase_S41A"/>
</dbReference>
<dbReference type="InterPro" id="IPR001478">
    <property type="entry name" value="PDZ"/>
</dbReference>
<evidence type="ECO:0000256" key="6">
    <source>
        <dbReference type="SAM" id="Phobius"/>
    </source>
</evidence>
<protein>
    <submittedName>
        <fullName evidence="8">S41 family peptidase</fullName>
    </submittedName>
</protein>
<dbReference type="InterPro" id="IPR029045">
    <property type="entry name" value="ClpP/crotonase-like_dom_sf"/>
</dbReference>
<organism evidence="8 9">
    <name type="scientific">Candidatus Campbellbacteria bacterium CG10_big_fil_rev_8_21_14_0_10_35_52</name>
    <dbReference type="NCBI Taxonomy" id="1974527"/>
    <lineage>
        <taxon>Bacteria</taxon>
        <taxon>Candidatus Campbelliibacteriota</taxon>
    </lineage>
</organism>
<dbReference type="GO" id="GO:0030288">
    <property type="term" value="C:outer membrane-bounded periplasmic space"/>
    <property type="evidence" value="ECO:0007669"/>
    <property type="project" value="TreeGrafter"/>
</dbReference>
<dbReference type="PANTHER" id="PTHR32060">
    <property type="entry name" value="TAIL-SPECIFIC PROTEASE"/>
    <property type="match status" value="1"/>
</dbReference>
<dbReference type="PANTHER" id="PTHR32060:SF30">
    <property type="entry name" value="CARBOXY-TERMINAL PROCESSING PROTEASE CTPA"/>
    <property type="match status" value="1"/>
</dbReference>
<evidence type="ECO:0000313" key="9">
    <source>
        <dbReference type="Proteomes" id="UP000230481"/>
    </source>
</evidence>
<dbReference type="Gene3D" id="3.90.226.10">
    <property type="entry name" value="2-enoyl-CoA Hydratase, Chain A, domain 1"/>
    <property type="match status" value="1"/>
</dbReference>
<gene>
    <name evidence="8" type="ORF">COT82_01570</name>
</gene>
<reference evidence="9" key="1">
    <citation type="submission" date="2017-09" db="EMBL/GenBank/DDBJ databases">
        <title>Depth-based differentiation of microbial function through sediment-hosted aquifers and enrichment of novel symbionts in the deep terrestrial subsurface.</title>
        <authorList>
            <person name="Probst A.J."/>
            <person name="Ladd B."/>
            <person name="Jarett J.K."/>
            <person name="Geller-Mcgrath D.E."/>
            <person name="Sieber C.M.K."/>
            <person name="Emerson J.B."/>
            <person name="Anantharaman K."/>
            <person name="Thomas B.C."/>
            <person name="Malmstrom R."/>
            <person name="Stieglmeier M."/>
            <person name="Klingl A."/>
            <person name="Woyke T."/>
            <person name="Ryan C.M."/>
            <person name="Banfield J.F."/>
        </authorList>
    </citation>
    <scope>NUCLEOTIDE SEQUENCE [LARGE SCALE GENOMIC DNA]</scope>
</reference>
<dbReference type="InterPro" id="IPR041489">
    <property type="entry name" value="PDZ_6"/>
</dbReference>
<dbReference type="FunFam" id="2.30.42.10:FF:000063">
    <property type="entry name" value="Peptidase, S41 family"/>
    <property type="match status" value="1"/>
</dbReference>
<dbReference type="Pfam" id="PF17820">
    <property type="entry name" value="PDZ_6"/>
    <property type="match status" value="1"/>
</dbReference>
<proteinExistence type="inferred from homology"/>
<dbReference type="PROSITE" id="PS50106">
    <property type="entry name" value="PDZ"/>
    <property type="match status" value="1"/>
</dbReference>
<feature type="transmembrane region" description="Helical" evidence="6">
    <location>
        <begin position="9"/>
        <end position="29"/>
    </location>
</feature>
<keyword evidence="4 5" id="KW-0720">Serine protease</keyword>
<dbReference type="GO" id="GO:0006508">
    <property type="term" value="P:proteolysis"/>
    <property type="evidence" value="ECO:0007669"/>
    <property type="project" value="UniProtKB-KW"/>
</dbReference>
<dbReference type="GO" id="GO:0004175">
    <property type="term" value="F:endopeptidase activity"/>
    <property type="evidence" value="ECO:0007669"/>
    <property type="project" value="TreeGrafter"/>
</dbReference>
<dbReference type="AlphaFoldDB" id="A0A2M6WVC1"/>
<evidence type="ECO:0000256" key="4">
    <source>
        <dbReference type="ARBA" id="ARBA00022825"/>
    </source>
</evidence>
<dbReference type="SUPFAM" id="SSF50156">
    <property type="entry name" value="PDZ domain-like"/>
    <property type="match status" value="1"/>
</dbReference>
<evidence type="ECO:0000259" key="7">
    <source>
        <dbReference type="PROSITE" id="PS50106"/>
    </source>
</evidence>
<name>A0A2M6WVC1_9BACT</name>
<keyword evidence="6" id="KW-0812">Transmembrane</keyword>
<dbReference type="NCBIfam" id="TIGR00225">
    <property type="entry name" value="prc"/>
    <property type="match status" value="1"/>
</dbReference>
<keyword evidence="6" id="KW-1133">Transmembrane helix</keyword>
<dbReference type="CDD" id="cd07560">
    <property type="entry name" value="Peptidase_S41_CPP"/>
    <property type="match status" value="1"/>
</dbReference>
<sequence>MKFFSQNSISIIVVIIMLVTAAFFSGFFVGSSDRQIGINGQFSNTDILQPAMIDFTPLWKTWNLINEKFVPATTTSIVKNEDKLYGMIQGLTKSLNDPYTVFLPPEDTEIFEADISGNFEGVGMEIGIRNNVLSVISPLKGNPAEKAGIKTGDKILKIGNTVTDDMTIDKAVKLIRGKGGTAVLLTILREGEDELLEIEIIRGTIQIPTIETELRTDGIFVIKLYNFSAISPNLFREALREFLLSGADKLILDLRGNPGGFLEAAIDIASWFLPAGKIVVTEDFGPNGKPRAHRSKGYDIFNKNLKMAILTNQGSASASEILAGALQQHNIAKLVGENTFGKGSVQELIKITAESSFKVTVAHWLTPNGKSISDGGISPDIEVKITKEDFEAKRDPQLEEAVKLLLQ</sequence>
<keyword evidence="3 5" id="KW-0378">Hydrolase</keyword>